<dbReference type="SMART" id="SM00091">
    <property type="entry name" value="PAS"/>
    <property type="match status" value="2"/>
</dbReference>
<evidence type="ECO:0000256" key="8">
    <source>
        <dbReference type="ARBA" id="ARBA00023012"/>
    </source>
</evidence>
<dbReference type="InterPro" id="IPR003661">
    <property type="entry name" value="HisK_dim/P_dom"/>
</dbReference>
<dbReference type="EC" id="2.7.13.3" evidence="2"/>
<dbReference type="SUPFAM" id="SSF47384">
    <property type="entry name" value="Homodimeric domain of signal transducing histidine kinase"/>
    <property type="match status" value="1"/>
</dbReference>
<sequence>MLAASLFKEVFYQSRIPQLVMTLDETKVMVNPAFKQFIGYKDETWQWNSLKVFSHPEDYEVDMKFLQEVIEGQRREYQMEKRFITRAGELRTGDLHVSLIQDQGVSYVLGQVIDITEKKEIEAKKQKSDEKYRLLAENSSDIINLHEPDGMYIYLSPSIQSLGFSPDELVGSHPYDIIHPDDQTKIEELLSSLNEENNVIQATYRARTNSGEYSWFESVLKAIIDPESGETTNVVSVSRNIDERLLVEEHIKKSEKLAVIGQMAAAVAHEIRNPLTPIKGFLQLCDDKKQYNEDYLQIVVKEINRMEEIITDFLYLAKPQEIIKKPLNINELLNEVVTIVENGVGNKNGTITIQPFEQKGTVLGCSNGLKQVFFNIIQNAIDAIGQHGRIEIETNSEQNMYVIMVKDDGEGISSEVFRHLGEPFYSTKEKGTGLGLLISHKIIENHNGKITYESQKGTGTIVKICLPVQNCGAH</sequence>
<evidence type="ECO:0000256" key="7">
    <source>
        <dbReference type="ARBA" id="ARBA00022840"/>
    </source>
</evidence>
<dbReference type="SMART" id="SM00387">
    <property type="entry name" value="HATPase_c"/>
    <property type="match status" value="1"/>
</dbReference>
<dbReference type="Gene3D" id="1.10.287.130">
    <property type="match status" value="1"/>
</dbReference>
<dbReference type="PROSITE" id="PS50113">
    <property type="entry name" value="PAC"/>
    <property type="match status" value="1"/>
</dbReference>
<dbReference type="InterPro" id="IPR013655">
    <property type="entry name" value="PAS_fold_3"/>
</dbReference>
<evidence type="ECO:0000256" key="5">
    <source>
        <dbReference type="ARBA" id="ARBA00022741"/>
    </source>
</evidence>
<feature type="domain" description="PAC" evidence="11">
    <location>
        <begin position="77"/>
        <end position="127"/>
    </location>
</feature>
<evidence type="ECO:0000313" key="13">
    <source>
        <dbReference type="Proteomes" id="UP001389717"/>
    </source>
</evidence>
<dbReference type="InterPro" id="IPR036097">
    <property type="entry name" value="HisK_dim/P_sf"/>
</dbReference>
<accession>A0ABU9K9S3</accession>
<comment type="catalytic activity">
    <reaction evidence="1">
        <text>ATP + protein L-histidine = ADP + protein N-phospho-L-histidine.</text>
        <dbReference type="EC" id="2.7.13.3"/>
    </reaction>
</comment>
<keyword evidence="4" id="KW-0808">Transferase</keyword>
<dbReference type="PANTHER" id="PTHR43065">
    <property type="entry name" value="SENSOR HISTIDINE KINASE"/>
    <property type="match status" value="1"/>
</dbReference>
<evidence type="ECO:0000313" key="12">
    <source>
        <dbReference type="EMBL" id="MEL3972185.1"/>
    </source>
</evidence>
<dbReference type="SUPFAM" id="SSF55874">
    <property type="entry name" value="ATPase domain of HSP90 chaperone/DNA topoisomerase II/histidine kinase"/>
    <property type="match status" value="1"/>
</dbReference>
<keyword evidence="13" id="KW-1185">Reference proteome</keyword>
<evidence type="ECO:0000256" key="4">
    <source>
        <dbReference type="ARBA" id="ARBA00022679"/>
    </source>
</evidence>
<keyword evidence="5" id="KW-0547">Nucleotide-binding</keyword>
<proteinExistence type="predicted"/>
<evidence type="ECO:0000259" key="9">
    <source>
        <dbReference type="PROSITE" id="PS50109"/>
    </source>
</evidence>
<feature type="domain" description="PAS" evidence="10">
    <location>
        <begin position="28"/>
        <end position="73"/>
    </location>
</feature>
<dbReference type="EMBL" id="JBBYAF010000012">
    <property type="protein sequence ID" value="MEL3972185.1"/>
    <property type="molecule type" value="Genomic_DNA"/>
</dbReference>
<dbReference type="Gene3D" id="3.30.565.10">
    <property type="entry name" value="Histidine kinase-like ATPase, C-terminal domain"/>
    <property type="match status" value="1"/>
</dbReference>
<dbReference type="SUPFAM" id="SSF55785">
    <property type="entry name" value="PYP-like sensor domain (PAS domain)"/>
    <property type="match status" value="2"/>
</dbReference>
<keyword evidence="3" id="KW-0597">Phosphoprotein</keyword>
<reference evidence="12 13" key="1">
    <citation type="submission" date="2024-04" db="EMBL/GenBank/DDBJ databases">
        <title>Bacillus oryzaecorticis sp. nov., a moderately halophilic bacterium isolated from rice husks.</title>
        <authorList>
            <person name="Zhu H.-S."/>
        </authorList>
    </citation>
    <scope>NUCLEOTIDE SEQUENCE [LARGE SCALE GENOMIC DNA]</scope>
    <source>
        <strain evidence="12 13">ZC255</strain>
    </source>
</reference>
<keyword evidence="8" id="KW-0902">Two-component regulatory system</keyword>
<feature type="domain" description="Histidine kinase" evidence="9">
    <location>
        <begin position="266"/>
        <end position="470"/>
    </location>
</feature>
<dbReference type="Gene3D" id="3.30.450.20">
    <property type="entry name" value="PAS domain"/>
    <property type="match status" value="2"/>
</dbReference>
<organism evidence="12 13">
    <name type="scientific">Rossellomorea oryzaecorticis</name>
    <dbReference type="NCBI Taxonomy" id="1396505"/>
    <lineage>
        <taxon>Bacteria</taxon>
        <taxon>Bacillati</taxon>
        <taxon>Bacillota</taxon>
        <taxon>Bacilli</taxon>
        <taxon>Bacillales</taxon>
        <taxon>Bacillaceae</taxon>
        <taxon>Rossellomorea</taxon>
    </lineage>
</organism>
<dbReference type="InterPro" id="IPR004358">
    <property type="entry name" value="Sig_transdc_His_kin-like_C"/>
</dbReference>
<dbReference type="PRINTS" id="PR00344">
    <property type="entry name" value="BCTRLSENSOR"/>
</dbReference>
<feature type="domain" description="PAS" evidence="10">
    <location>
        <begin position="162"/>
        <end position="197"/>
    </location>
</feature>
<dbReference type="InterPro" id="IPR036890">
    <property type="entry name" value="HATPase_C_sf"/>
</dbReference>
<dbReference type="SMART" id="SM00086">
    <property type="entry name" value="PAC"/>
    <property type="match status" value="2"/>
</dbReference>
<name>A0ABU9K9S3_9BACI</name>
<dbReference type="InterPro" id="IPR000014">
    <property type="entry name" value="PAS"/>
</dbReference>
<dbReference type="InterPro" id="IPR001610">
    <property type="entry name" value="PAC"/>
</dbReference>
<dbReference type="CDD" id="cd00082">
    <property type="entry name" value="HisKA"/>
    <property type="match status" value="1"/>
</dbReference>
<comment type="caution">
    <text evidence="12">The sequence shown here is derived from an EMBL/GenBank/DDBJ whole genome shotgun (WGS) entry which is preliminary data.</text>
</comment>
<dbReference type="Pfam" id="PF08447">
    <property type="entry name" value="PAS_3"/>
    <property type="match status" value="2"/>
</dbReference>
<dbReference type="InterPro" id="IPR005467">
    <property type="entry name" value="His_kinase_dom"/>
</dbReference>
<dbReference type="Pfam" id="PF02518">
    <property type="entry name" value="HATPase_c"/>
    <property type="match status" value="1"/>
</dbReference>
<dbReference type="InterPro" id="IPR003594">
    <property type="entry name" value="HATPase_dom"/>
</dbReference>
<evidence type="ECO:0000259" key="11">
    <source>
        <dbReference type="PROSITE" id="PS50113"/>
    </source>
</evidence>
<dbReference type="SMART" id="SM00388">
    <property type="entry name" value="HisKA"/>
    <property type="match status" value="1"/>
</dbReference>
<evidence type="ECO:0000256" key="3">
    <source>
        <dbReference type="ARBA" id="ARBA00022553"/>
    </source>
</evidence>
<keyword evidence="6" id="KW-0418">Kinase</keyword>
<gene>
    <name evidence="12" type="ORF">AAEO50_07835</name>
</gene>
<dbReference type="PROSITE" id="PS50112">
    <property type="entry name" value="PAS"/>
    <property type="match status" value="2"/>
</dbReference>
<dbReference type="NCBIfam" id="TIGR00229">
    <property type="entry name" value="sensory_box"/>
    <property type="match status" value="2"/>
</dbReference>
<dbReference type="CDD" id="cd00075">
    <property type="entry name" value="HATPase"/>
    <property type="match status" value="1"/>
</dbReference>
<dbReference type="PROSITE" id="PS50109">
    <property type="entry name" value="HIS_KIN"/>
    <property type="match status" value="1"/>
</dbReference>
<dbReference type="InterPro" id="IPR035965">
    <property type="entry name" value="PAS-like_dom_sf"/>
</dbReference>
<dbReference type="Pfam" id="PF00512">
    <property type="entry name" value="HisKA"/>
    <property type="match status" value="1"/>
</dbReference>
<dbReference type="InterPro" id="IPR000700">
    <property type="entry name" value="PAS-assoc_C"/>
</dbReference>
<evidence type="ECO:0000256" key="1">
    <source>
        <dbReference type="ARBA" id="ARBA00000085"/>
    </source>
</evidence>
<keyword evidence="7" id="KW-0067">ATP-binding</keyword>
<evidence type="ECO:0000259" key="10">
    <source>
        <dbReference type="PROSITE" id="PS50112"/>
    </source>
</evidence>
<evidence type="ECO:0000256" key="2">
    <source>
        <dbReference type="ARBA" id="ARBA00012438"/>
    </source>
</evidence>
<dbReference type="Proteomes" id="UP001389717">
    <property type="component" value="Unassembled WGS sequence"/>
</dbReference>
<protein>
    <recommendedName>
        <fullName evidence="2">histidine kinase</fullName>
        <ecNumber evidence="2">2.7.13.3</ecNumber>
    </recommendedName>
</protein>
<evidence type="ECO:0000256" key="6">
    <source>
        <dbReference type="ARBA" id="ARBA00022777"/>
    </source>
</evidence>
<dbReference type="PANTHER" id="PTHR43065:SF10">
    <property type="entry name" value="PEROXIDE STRESS-ACTIVATED HISTIDINE KINASE MAK3"/>
    <property type="match status" value="1"/>
</dbReference>
<dbReference type="CDD" id="cd00130">
    <property type="entry name" value="PAS"/>
    <property type="match status" value="2"/>
</dbReference>